<protein>
    <submittedName>
        <fullName evidence="2">Uncharacterized protein</fullName>
    </submittedName>
</protein>
<comment type="caution">
    <text evidence="2">The sequence shown here is derived from an EMBL/GenBank/DDBJ whole genome shotgun (WGS) entry which is preliminary data.</text>
</comment>
<organism evidence="2 3">
    <name type="scientific">Protopolystoma xenopodis</name>
    <dbReference type="NCBI Taxonomy" id="117903"/>
    <lineage>
        <taxon>Eukaryota</taxon>
        <taxon>Metazoa</taxon>
        <taxon>Spiralia</taxon>
        <taxon>Lophotrochozoa</taxon>
        <taxon>Platyhelminthes</taxon>
        <taxon>Monogenea</taxon>
        <taxon>Polyopisthocotylea</taxon>
        <taxon>Polystomatidea</taxon>
        <taxon>Polystomatidae</taxon>
        <taxon>Protopolystoma</taxon>
    </lineage>
</organism>
<feature type="region of interest" description="Disordered" evidence="1">
    <location>
        <begin position="143"/>
        <end position="164"/>
    </location>
</feature>
<evidence type="ECO:0000313" key="3">
    <source>
        <dbReference type="Proteomes" id="UP000784294"/>
    </source>
</evidence>
<dbReference type="Proteomes" id="UP000784294">
    <property type="component" value="Unassembled WGS sequence"/>
</dbReference>
<dbReference type="AlphaFoldDB" id="A0A448WIM5"/>
<accession>A0A448WIM5</accession>
<proteinExistence type="predicted"/>
<gene>
    <name evidence="2" type="ORF">PXEA_LOCUS6139</name>
</gene>
<dbReference type="EMBL" id="CAAALY010015557">
    <property type="protein sequence ID" value="VEL12699.1"/>
    <property type="molecule type" value="Genomic_DNA"/>
</dbReference>
<reference evidence="2" key="1">
    <citation type="submission" date="2018-11" db="EMBL/GenBank/DDBJ databases">
        <authorList>
            <consortium name="Pathogen Informatics"/>
        </authorList>
    </citation>
    <scope>NUCLEOTIDE SEQUENCE</scope>
</reference>
<evidence type="ECO:0000313" key="2">
    <source>
        <dbReference type="EMBL" id="VEL12699.1"/>
    </source>
</evidence>
<keyword evidence="3" id="KW-1185">Reference proteome</keyword>
<name>A0A448WIM5_9PLAT</name>
<sequence length="205" mass="22010">MYHYSGALGRPYTNHSVQIKDKWQLSDPPSDVQSDLYLTDSSEDLMANFTSDSKEFGLSLMDEVLKRFKDIALSTDGAPLASLPPASSQDTCPVSSGCNLAPEVILPPGKEDASSTSLDGHDVLPHVPIIATTDVRVTAIDSHKSTNSSFDSSSTPLQSPSLSQLPQQLATIESCTRFTYDASDDHVKQQVASLGVDSMADFELA</sequence>
<feature type="compositionally biased region" description="Low complexity" evidence="1">
    <location>
        <begin position="145"/>
        <end position="164"/>
    </location>
</feature>
<evidence type="ECO:0000256" key="1">
    <source>
        <dbReference type="SAM" id="MobiDB-lite"/>
    </source>
</evidence>